<evidence type="ECO:0000256" key="2">
    <source>
        <dbReference type="SAM" id="MobiDB-lite"/>
    </source>
</evidence>
<evidence type="ECO:0000256" key="1">
    <source>
        <dbReference type="PROSITE-ProRule" id="PRU00047"/>
    </source>
</evidence>
<keyword evidence="1" id="KW-0862">Zinc</keyword>
<dbReference type="GO" id="GO:0004523">
    <property type="term" value="F:RNA-DNA hybrid ribonuclease activity"/>
    <property type="evidence" value="ECO:0007669"/>
    <property type="project" value="InterPro"/>
</dbReference>
<dbReference type="Gene3D" id="3.10.10.10">
    <property type="entry name" value="HIV Type 1 Reverse Transcriptase, subunit A, domain 1"/>
    <property type="match status" value="1"/>
</dbReference>
<feature type="compositionally biased region" description="Low complexity" evidence="2">
    <location>
        <begin position="264"/>
        <end position="283"/>
    </location>
</feature>
<dbReference type="InterPro" id="IPR002156">
    <property type="entry name" value="RNaseH_domain"/>
</dbReference>
<dbReference type="InterPro" id="IPR001878">
    <property type="entry name" value="Znf_CCHC"/>
</dbReference>
<keyword evidence="1" id="KW-0479">Metal-binding</keyword>
<dbReference type="InterPro" id="IPR036875">
    <property type="entry name" value="Znf_CCHC_sf"/>
</dbReference>
<dbReference type="Pfam" id="PF00078">
    <property type="entry name" value="RVT_1"/>
    <property type="match status" value="1"/>
</dbReference>
<evidence type="ECO:0000313" key="4">
    <source>
        <dbReference type="EMBL" id="KFD59809.1"/>
    </source>
</evidence>
<dbReference type="SUPFAM" id="SSF56672">
    <property type="entry name" value="DNA/RNA polymerases"/>
    <property type="match status" value="1"/>
</dbReference>
<dbReference type="InterPro" id="IPR055475">
    <property type="entry name" value="DUF7047"/>
</dbReference>
<gene>
    <name evidence="4" type="ORF">M514_28001</name>
</gene>
<dbReference type="Proteomes" id="UP000030758">
    <property type="component" value="Unassembled WGS sequence"/>
</dbReference>
<proteinExistence type="predicted"/>
<dbReference type="GO" id="GO:0006259">
    <property type="term" value="P:DNA metabolic process"/>
    <property type="evidence" value="ECO:0007669"/>
    <property type="project" value="UniProtKB-ARBA"/>
</dbReference>
<name>A0A085MRG3_9BILA</name>
<feature type="region of interest" description="Disordered" evidence="2">
    <location>
        <begin position="215"/>
        <end position="283"/>
    </location>
</feature>
<sequence>MDTHGTGGFFDLKLIPQFDGSHGQSVVEWLQTVELICKLQKVEDVASLIPLRLIGGALAVYLQLSDKERGSVEKLKASLLAAFAVDPFVAYEQFKERNLRANELPDVFLADLCRLASLFGGIPEKAVAWAFVSGLPGNVRQPLRAGARMEDLSLNQILTRARAIIADDRPSRMTDACLAAVDSEAKQQTGTSTLRCYACGELNHFARDCLAQRQAPAAGQRNVGQSPRRPPRNRGLEPLLPPTRETKTGSGHQRQPPSPLPTDRGATYRSTARGRRSTSGTSGYRLFEVRRPRFVLQKMEERAHKREFQCEGSGTAHLRATGGVPVEVRIIVTHVKPLGFDFILGMNGITALGGVIVDDQRRVQLGSRSFVACTAIDVDLKLDERDFAVSYSADTRSWTAVWKWSEGAEPGVLRNTAEEYHLADGARAPRPGDVDPEWLYHMMRASADGARAPYEEELETWIRNGWLVPYDESKYGAAKGLVPLTAVVQRNKSKVRPVMDFRELNDYIETHTADSDVCAQKLREWRRQGANVSVIDLNKAYLQIRIDESLWPYQTVVFKRRRYCLTRLGFGLNVAPLIMKAVVKCVLSQDPNVEKGTSAYIDDILVNEDVVGAGQVELHLARYGLSCKAHERVADGARVLGLRVWREHGRMTWKRDNQVPTVPDRLTRRVVFSYCGKLVGHLPVCGWLRVATAFAKRKANDATASWDEVIDDDELRTLLLEIAAEVNVRDPARGRWDVSGKEARVWVDASSLAVGVALEVGGSIVEDAAWLRRDEPCHINMAELDAVIKGLNLALSWQMNVIELMTDSSTVHRWISDGLSGRTRLKTKAASEMLIRRRIGIVLSLVEECGLNLNISLVRSADNKADALTRIPQRWSGSPKTSVPVCAPTVDSCVEQIIAKIHHDARPSRREANALFRQAGMPDCVEAAGSASRHQL</sequence>
<dbReference type="InterPro" id="IPR052055">
    <property type="entry name" value="Hepadnavirus_pol/RT"/>
</dbReference>
<dbReference type="EMBL" id="KL367730">
    <property type="protein sequence ID" value="KFD59809.1"/>
    <property type="molecule type" value="Genomic_DNA"/>
</dbReference>
<feature type="domain" description="CCHC-type" evidence="3">
    <location>
        <begin position="195"/>
        <end position="209"/>
    </location>
</feature>
<dbReference type="Gene3D" id="3.30.70.270">
    <property type="match status" value="1"/>
</dbReference>
<dbReference type="Pfam" id="PF00098">
    <property type="entry name" value="zf-CCHC"/>
    <property type="match status" value="1"/>
</dbReference>
<dbReference type="GO" id="GO:0003676">
    <property type="term" value="F:nucleic acid binding"/>
    <property type="evidence" value="ECO:0007669"/>
    <property type="project" value="InterPro"/>
</dbReference>
<dbReference type="PROSITE" id="PS50158">
    <property type="entry name" value="ZF_CCHC"/>
    <property type="match status" value="1"/>
</dbReference>
<keyword evidence="1" id="KW-0863">Zinc-finger</keyword>
<reference evidence="4" key="1">
    <citation type="journal article" date="2014" name="Nat. Genet.">
        <title>Genome and transcriptome of the porcine whipworm Trichuris suis.</title>
        <authorList>
            <person name="Jex A.R."/>
            <person name="Nejsum P."/>
            <person name="Schwarz E.M."/>
            <person name="Hu L."/>
            <person name="Young N.D."/>
            <person name="Hall R.S."/>
            <person name="Korhonen P.K."/>
            <person name="Liao S."/>
            <person name="Thamsborg S."/>
            <person name="Xia J."/>
            <person name="Xu P."/>
            <person name="Wang S."/>
            <person name="Scheerlinck J.P."/>
            <person name="Hofmann A."/>
            <person name="Sternberg P.W."/>
            <person name="Wang J."/>
            <person name="Gasser R.B."/>
        </authorList>
    </citation>
    <scope>NUCLEOTIDE SEQUENCE [LARGE SCALE GENOMIC DNA]</scope>
    <source>
        <strain evidence="4">DCEP-RM93F</strain>
    </source>
</reference>
<dbReference type="Pfam" id="PF13456">
    <property type="entry name" value="RVT_3"/>
    <property type="match status" value="1"/>
</dbReference>
<dbReference type="GO" id="GO:0019899">
    <property type="term" value="F:enzyme binding"/>
    <property type="evidence" value="ECO:0007669"/>
    <property type="project" value="UniProtKB-ARBA"/>
</dbReference>
<dbReference type="Gene3D" id="3.30.420.10">
    <property type="entry name" value="Ribonuclease H-like superfamily/Ribonuclease H"/>
    <property type="match status" value="1"/>
</dbReference>
<dbReference type="AlphaFoldDB" id="A0A085MRG3"/>
<evidence type="ECO:0000259" key="3">
    <source>
        <dbReference type="PROSITE" id="PS50158"/>
    </source>
</evidence>
<dbReference type="SUPFAM" id="SSF57756">
    <property type="entry name" value="Retrovirus zinc finger-like domains"/>
    <property type="match status" value="1"/>
</dbReference>
<dbReference type="PANTHER" id="PTHR33050:SF7">
    <property type="entry name" value="RIBONUCLEASE H"/>
    <property type="match status" value="1"/>
</dbReference>
<dbReference type="InterPro" id="IPR043128">
    <property type="entry name" value="Rev_trsase/Diguanyl_cyclase"/>
</dbReference>
<dbReference type="InterPro" id="IPR043502">
    <property type="entry name" value="DNA/RNA_pol_sf"/>
</dbReference>
<dbReference type="Pfam" id="PF23088">
    <property type="entry name" value="DUF7047"/>
    <property type="match status" value="1"/>
</dbReference>
<dbReference type="GO" id="GO:0008270">
    <property type="term" value="F:zinc ion binding"/>
    <property type="evidence" value="ECO:0007669"/>
    <property type="project" value="UniProtKB-KW"/>
</dbReference>
<accession>A0A085MRG3</accession>
<dbReference type="PANTHER" id="PTHR33050">
    <property type="entry name" value="REVERSE TRANSCRIPTASE DOMAIN-CONTAINING PROTEIN"/>
    <property type="match status" value="1"/>
</dbReference>
<dbReference type="InterPro" id="IPR036397">
    <property type="entry name" value="RNaseH_sf"/>
</dbReference>
<organism evidence="4">
    <name type="scientific">Trichuris suis</name>
    <name type="common">pig whipworm</name>
    <dbReference type="NCBI Taxonomy" id="68888"/>
    <lineage>
        <taxon>Eukaryota</taxon>
        <taxon>Metazoa</taxon>
        <taxon>Ecdysozoa</taxon>
        <taxon>Nematoda</taxon>
        <taxon>Enoplea</taxon>
        <taxon>Dorylaimia</taxon>
        <taxon>Trichinellida</taxon>
        <taxon>Trichuridae</taxon>
        <taxon>Trichuris</taxon>
    </lineage>
</organism>
<protein>
    <recommendedName>
        <fullName evidence="3">CCHC-type domain-containing protein</fullName>
    </recommendedName>
</protein>
<dbReference type="InterPro" id="IPR000477">
    <property type="entry name" value="RT_dom"/>
</dbReference>